<dbReference type="EMBL" id="ML213527">
    <property type="protein sequence ID" value="TFK46875.1"/>
    <property type="molecule type" value="Genomic_DNA"/>
</dbReference>
<dbReference type="OrthoDB" id="2658589at2759"/>
<keyword evidence="2" id="KW-1185">Reference proteome</keyword>
<name>A0A5C3MQ05_9AGAM</name>
<dbReference type="Proteomes" id="UP000305948">
    <property type="component" value="Unassembled WGS sequence"/>
</dbReference>
<accession>A0A5C3MQ05</accession>
<dbReference type="AlphaFoldDB" id="A0A5C3MQ05"/>
<gene>
    <name evidence="1" type="ORF">OE88DRAFT_1601917</name>
</gene>
<sequence length="160" mass="18749">RPQSLPWSARDYDSYIDRRKYFFRSYVHSRAAITHGGILWRLALEELGFSELHGLACRGPDGYAVERGHDQRLFEWGRGGWCDDALSEDEEYCVIGGYKILVEERNQVINCSWWPKAETWNTCGLGKAGYWTHKAEEWYLKRQRDIREGKATVVSQGNWR</sequence>
<feature type="non-terminal residue" evidence="1">
    <location>
        <position position="1"/>
    </location>
</feature>
<evidence type="ECO:0000313" key="2">
    <source>
        <dbReference type="Proteomes" id="UP000305948"/>
    </source>
</evidence>
<reference evidence="1 2" key="1">
    <citation type="journal article" date="2019" name="Nat. Ecol. Evol.">
        <title>Megaphylogeny resolves global patterns of mushroom evolution.</title>
        <authorList>
            <person name="Varga T."/>
            <person name="Krizsan K."/>
            <person name="Foldi C."/>
            <person name="Dima B."/>
            <person name="Sanchez-Garcia M."/>
            <person name="Sanchez-Ramirez S."/>
            <person name="Szollosi G.J."/>
            <person name="Szarkandi J.G."/>
            <person name="Papp V."/>
            <person name="Albert L."/>
            <person name="Andreopoulos W."/>
            <person name="Angelini C."/>
            <person name="Antonin V."/>
            <person name="Barry K.W."/>
            <person name="Bougher N.L."/>
            <person name="Buchanan P."/>
            <person name="Buyck B."/>
            <person name="Bense V."/>
            <person name="Catcheside P."/>
            <person name="Chovatia M."/>
            <person name="Cooper J."/>
            <person name="Damon W."/>
            <person name="Desjardin D."/>
            <person name="Finy P."/>
            <person name="Geml J."/>
            <person name="Haridas S."/>
            <person name="Hughes K."/>
            <person name="Justo A."/>
            <person name="Karasinski D."/>
            <person name="Kautmanova I."/>
            <person name="Kiss B."/>
            <person name="Kocsube S."/>
            <person name="Kotiranta H."/>
            <person name="LaButti K.M."/>
            <person name="Lechner B.E."/>
            <person name="Liimatainen K."/>
            <person name="Lipzen A."/>
            <person name="Lukacs Z."/>
            <person name="Mihaltcheva S."/>
            <person name="Morgado L.N."/>
            <person name="Niskanen T."/>
            <person name="Noordeloos M.E."/>
            <person name="Ohm R.A."/>
            <person name="Ortiz-Santana B."/>
            <person name="Ovrebo C."/>
            <person name="Racz N."/>
            <person name="Riley R."/>
            <person name="Savchenko A."/>
            <person name="Shiryaev A."/>
            <person name="Soop K."/>
            <person name="Spirin V."/>
            <person name="Szebenyi C."/>
            <person name="Tomsovsky M."/>
            <person name="Tulloss R.E."/>
            <person name="Uehling J."/>
            <person name="Grigoriev I.V."/>
            <person name="Vagvolgyi C."/>
            <person name="Papp T."/>
            <person name="Martin F.M."/>
            <person name="Miettinen O."/>
            <person name="Hibbett D.S."/>
            <person name="Nagy L.G."/>
        </authorList>
    </citation>
    <scope>NUCLEOTIDE SEQUENCE [LARGE SCALE GENOMIC DNA]</scope>
    <source>
        <strain evidence="1 2">OMC1185</strain>
    </source>
</reference>
<protein>
    <submittedName>
        <fullName evidence="1">Uncharacterized protein</fullName>
    </submittedName>
</protein>
<proteinExistence type="predicted"/>
<evidence type="ECO:0000313" key="1">
    <source>
        <dbReference type="EMBL" id="TFK46875.1"/>
    </source>
</evidence>
<feature type="non-terminal residue" evidence="1">
    <location>
        <position position="160"/>
    </location>
</feature>
<organism evidence="1 2">
    <name type="scientific">Heliocybe sulcata</name>
    <dbReference type="NCBI Taxonomy" id="5364"/>
    <lineage>
        <taxon>Eukaryota</taxon>
        <taxon>Fungi</taxon>
        <taxon>Dikarya</taxon>
        <taxon>Basidiomycota</taxon>
        <taxon>Agaricomycotina</taxon>
        <taxon>Agaricomycetes</taxon>
        <taxon>Gloeophyllales</taxon>
        <taxon>Gloeophyllaceae</taxon>
        <taxon>Heliocybe</taxon>
    </lineage>
</organism>